<accession>A0A1T5CW78</accession>
<dbReference type="Proteomes" id="UP000190541">
    <property type="component" value="Unassembled WGS sequence"/>
</dbReference>
<dbReference type="RefSeq" id="WP_079717088.1">
    <property type="nucleotide sequence ID" value="NZ_FUYS01000005.1"/>
</dbReference>
<keyword evidence="1" id="KW-0812">Transmembrane</keyword>
<dbReference type="PIRSF" id="PIRSF018266">
    <property type="entry name" value="FecR"/>
    <property type="match status" value="1"/>
</dbReference>
<reference evidence="4 5" key="1">
    <citation type="submission" date="2017-02" db="EMBL/GenBank/DDBJ databases">
        <authorList>
            <person name="Peterson S.W."/>
        </authorList>
    </citation>
    <scope>NUCLEOTIDE SEQUENCE [LARGE SCALE GENOMIC DNA]</scope>
    <source>
        <strain evidence="4 5">DSM 22899</strain>
    </source>
</reference>
<dbReference type="InterPro" id="IPR012373">
    <property type="entry name" value="Ferrdict_sens_TM"/>
</dbReference>
<protein>
    <submittedName>
        <fullName evidence="4">FecR family protein</fullName>
    </submittedName>
</protein>
<feature type="domain" description="Protein FecR C-terminal" evidence="3">
    <location>
        <begin position="305"/>
        <end position="370"/>
    </location>
</feature>
<sequence length="374" mass="41529">MMDKTDFYRELIRRYKNKTATDDELEVFFQLVREGKLDALLADEMDHDLGDDRHHVPIVRRRRRHYIMAAVLLLGLGIAYTFYSRPLRSPVHPLPLLVAEDVPAGGNRATLTLPDGSRIALDDARIGAVAETAGVRIDKTKDGQLVYHVGQAASPGHSTGGQPLHAISTPRGGQYQVVLPDGSDVWLNADSRLRFPPVFTAGRREVYLEGEGLFDVAHADQPFIVHTAGQQVQVLGTAFNIRAYAGEPIIQTTLLRGSVAISPLQGSSGPLRLKPNQQAVLNRQTLAVAVANVNAQEYASWKNGYFTFANTALATVMQDIARWYDVTIDVDHMPNKKLYAVLPRDVSLATLLEMIDMTSEIKFELKERRVRLVK</sequence>
<evidence type="ECO:0000313" key="5">
    <source>
        <dbReference type="Proteomes" id="UP000190541"/>
    </source>
</evidence>
<dbReference type="PANTHER" id="PTHR30273:SF2">
    <property type="entry name" value="PROTEIN FECR"/>
    <property type="match status" value="1"/>
</dbReference>
<organism evidence="4 5">
    <name type="scientific">Parapedobacter luteus</name>
    <dbReference type="NCBI Taxonomy" id="623280"/>
    <lineage>
        <taxon>Bacteria</taxon>
        <taxon>Pseudomonadati</taxon>
        <taxon>Bacteroidota</taxon>
        <taxon>Sphingobacteriia</taxon>
        <taxon>Sphingobacteriales</taxon>
        <taxon>Sphingobacteriaceae</taxon>
        <taxon>Parapedobacter</taxon>
    </lineage>
</organism>
<dbReference type="Gene3D" id="3.55.50.30">
    <property type="match status" value="1"/>
</dbReference>
<evidence type="ECO:0000313" key="4">
    <source>
        <dbReference type="EMBL" id="SKB63613.1"/>
    </source>
</evidence>
<dbReference type="PANTHER" id="PTHR30273">
    <property type="entry name" value="PERIPLASMIC SIGNAL SENSOR AND SIGMA FACTOR ACTIVATOR FECR-RELATED"/>
    <property type="match status" value="1"/>
</dbReference>
<evidence type="ECO:0000259" key="2">
    <source>
        <dbReference type="Pfam" id="PF04773"/>
    </source>
</evidence>
<feature type="transmembrane region" description="Helical" evidence="1">
    <location>
        <begin position="66"/>
        <end position="83"/>
    </location>
</feature>
<feature type="domain" description="FecR protein" evidence="2">
    <location>
        <begin position="167"/>
        <end position="259"/>
    </location>
</feature>
<dbReference type="AlphaFoldDB" id="A0A1T5CW78"/>
<dbReference type="Pfam" id="PF04773">
    <property type="entry name" value="FecR"/>
    <property type="match status" value="1"/>
</dbReference>
<evidence type="ECO:0000256" key="1">
    <source>
        <dbReference type="SAM" id="Phobius"/>
    </source>
</evidence>
<dbReference type="InterPro" id="IPR006860">
    <property type="entry name" value="FecR"/>
</dbReference>
<name>A0A1T5CW78_9SPHI</name>
<evidence type="ECO:0000259" key="3">
    <source>
        <dbReference type="Pfam" id="PF16344"/>
    </source>
</evidence>
<dbReference type="Pfam" id="PF16344">
    <property type="entry name" value="FecR_C"/>
    <property type="match status" value="1"/>
</dbReference>
<gene>
    <name evidence="4" type="ORF">SAMN05660226_02406</name>
</gene>
<dbReference type="OrthoDB" id="1099963at2"/>
<dbReference type="EMBL" id="FUYS01000005">
    <property type="protein sequence ID" value="SKB63613.1"/>
    <property type="molecule type" value="Genomic_DNA"/>
</dbReference>
<keyword evidence="5" id="KW-1185">Reference proteome</keyword>
<keyword evidence="1" id="KW-0472">Membrane</keyword>
<dbReference type="Gene3D" id="2.60.120.1440">
    <property type="match status" value="1"/>
</dbReference>
<dbReference type="GO" id="GO:0016989">
    <property type="term" value="F:sigma factor antagonist activity"/>
    <property type="evidence" value="ECO:0007669"/>
    <property type="project" value="TreeGrafter"/>
</dbReference>
<dbReference type="STRING" id="623280.SAMN05660226_02406"/>
<proteinExistence type="predicted"/>
<dbReference type="InterPro" id="IPR032508">
    <property type="entry name" value="FecR_C"/>
</dbReference>
<keyword evidence="1" id="KW-1133">Transmembrane helix</keyword>